<evidence type="ECO:0000256" key="2">
    <source>
        <dbReference type="ARBA" id="ARBA00023015"/>
    </source>
</evidence>
<dbReference type="PRINTS" id="PR00039">
    <property type="entry name" value="HTHLYSR"/>
</dbReference>
<accession>A0A433SGA7</accession>
<dbReference type="GO" id="GO:0003677">
    <property type="term" value="F:DNA binding"/>
    <property type="evidence" value="ECO:0007669"/>
    <property type="project" value="UniProtKB-KW"/>
</dbReference>
<dbReference type="Pfam" id="PF00126">
    <property type="entry name" value="HTH_1"/>
    <property type="match status" value="1"/>
</dbReference>
<evidence type="ECO:0000313" key="6">
    <source>
        <dbReference type="EMBL" id="RUS67787.1"/>
    </source>
</evidence>
<dbReference type="GO" id="GO:0003700">
    <property type="term" value="F:DNA-binding transcription factor activity"/>
    <property type="evidence" value="ECO:0007669"/>
    <property type="project" value="InterPro"/>
</dbReference>
<dbReference type="InterPro" id="IPR036390">
    <property type="entry name" value="WH_DNA-bd_sf"/>
</dbReference>
<dbReference type="Gene3D" id="1.10.10.10">
    <property type="entry name" value="Winged helix-like DNA-binding domain superfamily/Winged helix DNA-binding domain"/>
    <property type="match status" value="1"/>
</dbReference>
<dbReference type="CDD" id="cd08414">
    <property type="entry name" value="PBP2_LTTR_aromatics_like"/>
    <property type="match status" value="1"/>
</dbReference>
<proteinExistence type="inferred from homology"/>
<feature type="domain" description="HTH lysR-type" evidence="5">
    <location>
        <begin position="8"/>
        <end position="65"/>
    </location>
</feature>
<dbReference type="FunFam" id="1.10.10.10:FF:000001">
    <property type="entry name" value="LysR family transcriptional regulator"/>
    <property type="match status" value="1"/>
</dbReference>
<organism evidence="6 7">
    <name type="scientific">Saezia sanguinis</name>
    <dbReference type="NCBI Taxonomy" id="1965230"/>
    <lineage>
        <taxon>Bacteria</taxon>
        <taxon>Pseudomonadati</taxon>
        <taxon>Pseudomonadota</taxon>
        <taxon>Betaproteobacteria</taxon>
        <taxon>Burkholderiales</taxon>
        <taxon>Saeziaceae</taxon>
        <taxon>Saezia</taxon>
    </lineage>
</organism>
<gene>
    <name evidence="6" type="primary">hcaR</name>
    <name evidence="6" type="ORF">CUZ56_00264</name>
</gene>
<comment type="caution">
    <text evidence="6">The sequence shown here is derived from an EMBL/GenBank/DDBJ whole genome shotgun (WGS) entry which is preliminary data.</text>
</comment>
<dbReference type="InterPro" id="IPR000847">
    <property type="entry name" value="LysR_HTH_N"/>
</dbReference>
<dbReference type="SUPFAM" id="SSF46785">
    <property type="entry name" value="Winged helix' DNA-binding domain"/>
    <property type="match status" value="1"/>
</dbReference>
<evidence type="ECO:0000259" key="5">
    <source>
        <dbReference type="PROSITE" id="PS50931"/>
    </source>
</evidence>
<evidence type="ECO:0000256" key="3">
    <source>
        <dbReference type="ARBA" id="ARBA00023125"/>
    </source>
</evidence>
<dbReference type="InterPro" id="IPR005119">
    <property type="entry name" value="LysR_subst-bd"/>
</dbReference>
<dbReference type="Pfam" id="PF03466">
    <property type="entry name" value="LysR_substrate"/>
    <property type="match status" value="1"/>
</dbReference>
<evidence type="ECO:0000256" key="1">
    <source>
        <dbReference type="ARBA" id="ARBA00009437"/>
    </source>
</evidence>
<dbReference type="PROSITE" id="PS50931">
    <property type="entry name" value="HTH_LYSR"/>
    <property type="match status" value="1"/>
</dbReference>
<sequence length="307" mass="34474">MDQSIRSIEIRHIRAFDALVKTGSFSEAAKTLNTVQPALSRCVKELENVLGATLIDRTTRPIRLSLAGESFHKHAKAIIHRLRISMQDIREISKGHHGTIKIAVSDDINMSLVSDLLAQFREDSPGVEIQFLEVDLSTLLTGLRKGSFDLGFCRYPITDDTVISSICIYEEEFVVALPKRHPLLREKTIQLDQFLTQPLIYYHPQQLQGSYQQVSKKLNLSQTQPMIVQYAKSFEFMLSLVAAGFGISMIGNSRKEIAHSVNVATRPFATRLTLQTYLLHSSSASSNALKSFIHHTNSLKNSINTTY</sequence>
<keyword evidence="3" id="KW-0238">DNA-binding</keyword>
<dbReference type="PANTHER" id="PTHR30346:SF0">
    <property type="entry name" value="HCA OPERON TRANSCRIPTIONAL ACTIVATOR HCAR"/>
    <property type="match status" value="1"/>
</dbReference>
<dbReference type="RefSeq" id="WP_126977458.1">
    <property type="nucleotide sequence ID" value="NZ_PQSP01000001.1"/>
</dbReference>
<dbReference type="EMBL" id="PQSP01000001">
    <property type="protein sequence ID" value="RUS67787.1"/>
    <property type="molecule type" value="Genomic_DNA"/>
</dbReference>
<keyword evidence="2" id="KW-0805">Transcription regulation</keyword>
<keyword evidence="7" id="KW-1185">Reference proteome</keyword>
<dbReference type="OrthoDB" id="646694at2"/>
<dbReference type="PANTHER" id="PTHR30346">
    <property type="entry name" value="TRANSCRIPTIONAL DUAL REGULATOR HCAR-RELATED"/>
    <property type="match status" value="1"/>
</dbReference>
<dbReference type="Gene3D" id="3.40.190.10">
    <property type="entry name" value="Periplasmic binding protein-like II"/>
    <property type="match status" value="2"/>
</dbReference>
<protein>
    <submittedName>
        <fullName evidence="6">Hca operon transcriptional activator HcaR</fullName>
    </submittedName>
</protein>
<name>A0A433SGA7_9BURK</name>
<keyword evidence="4" id="KW-0804">Transcription</keyword>
<evidence type="ECO:0000256" key="4">
    <source>
        <dbReference type="ARBA" id="ARBA00023163"/>
    </source>
</evidence>
<reference evidence="6 7" key="1">
    <citation type="submission" date="2018-01" db="EMBL/GenBank/DDBJ databases">
        <title>Saezia sanguinis gen. nov., sp. nov., in the order Burkholderiales isolated from human blood.</title>
        <authorList>
            <person name="Medina-Pascual M.J."/>
            <person name="Valdezate S."/>
            <person name="Monzon S."/>
            <person name="Cuesta I."/>
            <person name="Carrasco G."/>
            <person name="Villalon P."/>
            <person name="Saez-Nieto J.A."/>
        </authorList>
    </citation>
    <scope>NUCLEOTIDE SEQUENCE [LARGE SCALE GENOMIC DNA]</scope>
    <source>
        <strain evidence="6 7">CNM695-12</strain>
    </source>
</reference>
<comment type="similarity">
    <text evidence="1">Belongs to the LysR transcriptional regulatory family.</text>
</comment>
<evidence type="ECO:0000313" key="7">
    <source>
        <dbReference type="Proteomes" id="UP000286947"/>
    </source>
</evidence>
<dbReference type="SUPFAM" id="SSF53850">
    <property type="entry name" value="Periplasmic binding protein-like II"/>
    <property type="match status" value="1"/>
</dbReference>
<dbReference type="AlphaFoldDB" id="A0A433SGA7"/>
<dbReference type="GO" id="GO:0032993">
    <property type="term" value="C:protein-DNA complex"/>
    <property type="evidence" value="ECO:0007669"/>
    <property type="project" value="TreeGrafter"/>
</dbReference>
<dbReference type="InterPro" id="IPR036388">
    <property type="entry name" value="WH-like_DNA-bd_sf"/>
</dbReference>
<dbReference type="Proteomes" id="UP000286947">
    <property type="component" value="Unassembled WGS sequence"/>
</dbReference>